<dbReference type="AlphaFoldDB" id="W9RXD5"/>
<name>W9RXD5_9ROSA</name>
<dbReference type="KEGG" id="mnt:21399679"/>
<keyword evidence="3" id="KW-1185">Reference proteome</keyword>
<dbReference type="eggNOG" id="ENOG502QSKZ">
    <property type="taxonomic scope" value="Eukaryota"/>
</dbReference>
<dbReference type="InterPro" id="IPR036529">
    <property type="entry name" value="KIX_dom_sf"/>
</dbReference>
<proteinExistence type="predicted"/>
<reference evidence="3" key="1">
    <citation type="submission" date="2013-01" db="EMBL/GenBank/DDBJ databases">
        <title>Draft Genome Sequence of a Mulberry Tree, Morus notabilis C.K. Schneid.</title>
        <authorList>
            <person name="He N."/>
            <person name="Zhao S."/>
        </authorList>
    </citation>
    <scope>NUCLEOTIDE SEQUENCE</scope>
</reference>
<sequence length="409" mass="45689">MPRPGPRPYECVRRAWHSDRHQPMRGSVIQQIFRVANEAHSATTKKNKEWQEKLPIVVLKAEEIMYSKANSEAEYTNLDTLWDRVNDAINTIIRREETTETGDLLPPCVEAALNLGCIPVRASRSQRHSNPRTYLTARAHEPFSAGTRVLDRTSDERRPQLLPLHSGNQLTFARAPIANPANFLSESNTHVNRNNNNLTAPRSHAFSPENVVSGHSQATTIDTNASLNLGSVYPLYHGTNYRTEKYHSGSPIPENVHSKTIYVGTPVVTPAATAEPTMQDCFTRVDAMGTQENPQEAECDLSLRLSLFSNPFGRTQKNFATETEDVGSSSSQDAGKVNDVRQSMGREFCFFPGKSACDLSESSSRMWNSGGEGQNLEAFVRKGKETFSSNEKDGQFCWQPGVPSNWFRR</sequence>
<dbReference type="Gene3D" id="1.10.246.20">
    <property type="entry name" value="Coactivator CBP, KIX domain"/>
    <property type="match status" value="1"/>
</dbReference>
<gene>
    <name evidence="2" type="ORF">L484_016640</name>
</gene>
<evidence type="ECO:0000313" key="3">
    <source>
        <dbReference type="Proteomes" id="UP000030645"/>
    </source>
</evidence>
<accession>W9RXD5</accession>
<dbReference type="OrthoDB" id="1937968at2759"/>
<organism evidence="2 3">
    <name type="scientific">Morus notabilis</name>
    <dbReference type="NCBI Taxonomy" id="981085"/>
    <lineage>
        <taxon>Eukaryota</taxon>
        <taxon>Viridiplantae</taxon>
        <taxon>Streptophyta</taxon>
        <taxon>Embryophyta</taxon>
        <taxon>Tracheophyta</taxon>
        <taxon>Spermatophyta</taxon>
        <taxon>Magnoliopsida</taxon>
        <taxon>eudicotyledons</taxon>
        <taxon>Gunneridae</taxon>
        <taxon>Pentapetalae</taxon>
        <taxon>rosids</taxon>
        <taxon>fabids</taxon>
        <taxon>Rosales</taxon>
        <taxon>Moraceae</taxon>
        <taxon>Moreae</taxon>
        <taxon>Morus</taxon>
    </lineage>
</organism>
<dbReference type="GO" id="GO:0003712">
    <property type="term" value="F:transcription coregulator activity"/>
    <property type="evidence" value="ECO:0007669"/>
    <property type="project" value="InterPro"/>
</dbReference>
<dbReference type="EMBL" id="KE345251">
    <property type="protein sequence ID" value="EXB96866.1"/>
    <property type="molecule type" value="Genomic_DNA"/>
</dbReference>
<dbReference type="PANTHER" id="PTHR35300">
    <property type="entry name" value="COACTIVATOR CBP, KIX DOMAIN-CONTAINING PROTEIN-RELATED"/>
    <property type="match status" value="1"/>
</dbReference>
<protein>
    <recommendedName>
        <fullName evidence="4">Histone acetyltransferase</fullName>
    </recommendedName>
</protein>
<evidence type="ECO:0008006" key="4">
    <source>
        <dbReference type="Google" id="ProtNLM"/>
    </source>
</evidence>
<dbReference type="GO" id="GO:0006355">
    <property type="term" value="P:regulation of DNA-templated transcription"/>
    <property type="evidence" value="ECO:0007669"/>
    <property type="project" value="InterPro"/>
</dbReference>
<evidence type="ECO:0000313" key="2">
    <source>
        <dbReference type="EMBL" id="EXB96866.1"/>
    </source>
</evidence>
<dbReference type="STRING" id="981085.W9RXD5"/>
<keyword evidence="1" id="KW-0539">Nucleus</keyword>
<dbReference type="Proteomes" id="UP000030645">
    <property type="component" value="Unassembled WGS sequence"/>
</dbReference>
<dbReference type="PANTHER" id="PTHR35300:SF4">
    <property type="entry name" value="HISTONE ACETYLTRANSFERASE"/>
    <property type="match status" value="1"/>
</dbReference>
<evidence type="ECO:0000256" key="1">
    <source>
        <dbReference type="ARBA" id="ARBA00023242"/>
    </source>
</evidence>